<dbReference type="EMBL" id="JACMSC010000017">
    <property type="protein sequence ID" value="KAG6477710.1"/>
    <property type="molecule type" value="Genomic_DNA"/>
</dbReference>
<dbReference type="Proteomes" id="UP000734854">
    <property type="component" value="Unassembled WGS sequence"/>
</dbReference>
<accession>A0A8J5EYU2</accession>
<comment type="caution">
    <text evidence="1">The sequence shown here is derived from an EMBL/GenBank/DDBJ whole genome shotgun (WGS) entry which is preliminary data.</text>
</comment>
<keyword evidence="2" id="KW-1185">Reference proteome</keyword>
<organism evidence="1 2">
    <name type="scientific">Zingiber officinale</name>
    <name type="common">Ginger</name>
    <name type="synonym">Amomum zingiber</name>
    <dbReference type="NCBI Taxonomy" id="94328"/>
    <lineage>
        <taxon>Eukaryota</taxon>
        <taxon>Viridiplantae</taxon>
        <taxon>Streptophyta</taxon>
        <taxon>Embryophyta</taxon>
        <taxon>Tracheophyta</taxon>
        <taxon>Spermatophyta</taxon>
        <taxon>Magnoliopsida</taxon>
        <taxon>Liliopsida</taxon>
        <taxon>Zingiberales</taxon>
        <taxon>Zingiberaceae</taxon>
        <taxon>Zingiber</taxon>
    </lineage>
</organism>
<protein>
    <submittedName>
        <fullName evidence="1">Uncharacterized protein</fullName>
    </submittedName>
</protein>
<sequence length="134" mass="14878">MEPELVNSRAEHRNGLVECFCLARRSSGRRRRRFAAEEEGRQAAGTAAVGRVISAEKADDGVVRVRIVVSKRELKLMVAAAASVSFHENRRRGSRKPLQGAEQLLQGIRRLHAQSVAGRIGRWSPALRSIPEEN</sequence>
<gene>
    <name evidence="1" type="ORF">ZIOFF_061140</name>
</gene>
<evidence type="ECO:0000313" key="2">
    <source>
        <dbReference type="Proteomes" id="UP000734854"/>
    </source>
</evidence>
<proteinExistence type="predicted"/>
<name>A0A8J5EYU2_ZINOF</name>
<reference evidence="1 2" key="1">
    <citation type="submission" date="2020-08" db="EMBL/GenBank/DDBJ databases">
        <title>Plant Genome Project.</title>
        <authorList>
            <person name="Zhang R.-G."/>
        </authorList>
    </citation>
    <scope>NUCLEOTIDE SEQUENCE [LARGE SCALE GENOMIC DNA]</scope>
    <source>
        <tissue evidence="1">Rhizome</tissue>
    </source>
</reference>
<evidence type="ECO:0000313" key="1">
    <source>
        <dbReference type="EMBL" id="KAG6477710.1"/>
    </source>
</evidence>
<dbReference type="AlphaFoldDB" id="A0A8J5EYU2"/>